<dbReference type="RefSeq" id="WP_205120158.1">
    <property type="nucleotide sequence ID" value="NZ_JAFBCM010000001.1"/>
</dbReference>
<dbReference type="SUPFAM" id="SSF49785">
    <property type="entry name" value="Galactose-binding domain-like"/>
    <property type="match status" value="1"/>
</dbReference>
<evidence type="ECO:0000313" key="2">
    <source>
        <dbReference type="Proteomes" id="UP001595699"/>
    </source>
</evidence>
<keyword evidence="1" id="KW-0378">Hydrolase</keyword>
<reference evidence="2" key="1">
    <citation type="journal article" date="2019" name="Int. J. Syst. Evol. Microbiol.">
        <title>The Global Catalogue of Microorganisms (GCM) 10K type strain sequencing project: providing services to taxonomists for standard genome sequencing and annotation.</title>
        <authorList>
            <consortium name="The Broad Institute Genomics Platform"/>
            <consortium name="The Broad Institute Genome Sequencing Center for Infectious Disease"/>
            <person name="Wu L."/>
            <person name="Ma J."/>
        </authorList>
    </citation>
    <scope>NUCLEOTIDE SEQUENCE [LARGE SCALE GENOMIC DNA]</scope>
    <source>
        <strain evidence="2">CGMCC 4.7241</strain>
    </source>
</reference>
<evidence type="ECO:0000313" key="1">
    <source>
        <dbReference type="EMBL" id="MFC3760017.1"/>
    </source>
</evidence>
<dbReference type="PANTHER" id="PTHR36848:SF2">
    <property type="entry name" value="SECRETED PROTEIN"/>
    <property type="match status" value="1"/>
</dbReference>
<dbReference type="Gene3D" id="2.60.120.260">
    <property type="entry name" value="Galactose-binding domain-like"/>
    <property type="match status" value="1"/>
</dbReference>
<comment type="caution">
    <text evidence="1">The sequence shown here is derived from an EMBL/GenBank/DDBJ whole genome shotgun (WGS) entry which is preliminary data.</text>
</comment>
<organism evidence="1 2">
    <name type="scientific">Tenggerimyces flavus</name>
    <dbReference type="NCBI Taxonomy" id="1708749"/>
    <lineage>
        <taxon>Bacteria</taxon>
        <taxon>Bacillati</taxon>
        <taxon>Actinomycetota</taxon>
        <taxon>Actinomycetes</taxon>
        <taxon>Propionibacteriales</taxon>
        <taxon>Nocardioidaceae</taxon>
        <taxon>Tenggerimyces</taxon>
    </lineage>
</organism>
<keyword evidence="2" id="KW-1185">Reference proteome</keyword>
<gene>
    <name evidence="1" type="ORF">ACFOUW_04150</name>
</gene>
<proteinExistence type="predicted"/>
<dbReference type="InterPro" id="IPR008979">
    <property type="entry name" value="Galactose-bd-like_sf"/>
</dbReference>
<dbReference type="InterPro" id="IPR053161">
    <property type="entry name" value="Ulvan_degrading_GH"/>
</dbReference>
<accession>A0ABV7Y5F0</accession>
<dbReference type="PANTHER" id="PTHR36848">
    <property type="entry name" value="DNA-BINDING PROTEIN (PUTATIVE SECRETED PROTEIN)-RELATED"/>
    <property type="match status" value="1"/>
</dbReference>
<sequence>MSADLRALFANPAAEHSACPFWFWNGDLEPDELLRQLHLMHERGVLGFVIHGREGLGIPYLSEDWFDRCRLVIEEAARLGMKVWVYDDLNWPSGYAGGRVVARDPGYVGQNLSIERHYVEGPDVLRLDFLGVARDFDRPDEVVAVGAARIAEARPKPVDPLRVHHVNAALPTDWSDTAAFEHTYAQEAPQAVAFDDGGVTWEAPAGRWCVTVARVTATDWMAVYSAFPYTDLINDGATTAFIEETHDEYYRRFEEYFGDTIIGFFVDEPGFYNNFWDRNPGSIPWTGDFAEQFAARRGYELLPLLPGLWEDLGVHSHELRADLWKTVAELLDERFFGKLARWCAAHGVSLTGHLEWEEWLFTMTRHSASPFRALAPFQVPALDRIDEATDKITEKLVSSIAHLNGRSRVLSETFALAGWKLAPAYMKRIVDYQYVRGVNWLSCHGFYYSIEGHRKYECPPSEFFQNPWWEHSGPLWTYVSRLSAVLSAGRHAAPVGVYYPIDAAWAELTPTAPGPFDGAATEPWELPERGLALQRTDLAMIRLTQTLLGTQWDVDLLDHVAVEEAKVDGELLQVGDETFRAVVVPPLQTISGPALGQLLAFAEAGGTVVFVEEPPSRAVWSDLPPSWADVRARLVALRDPGYVPWGAGRLGYVPAGVGAVSSLLAEAVSPDVVVDLGDGDTALVLVDEARRGGRKDTKLHRPSSFVRYVRRRVGHDDVYFLVNESGHELAAHVRLAAGGPVQRVEEWDPVTGERWSRAATVDAGRAVEVDLAFAPWQSYLLVLSSEGSAAPDRDVEGGVTQALNDWELEVAGRTFRGPLRSWHELGLARYSGVGRYTSRFQVAGRGRVLLDLGTVLETAQVFVNCLPLAPLAFPPYRLDVTEHVVVGDNLLEIEVANTNTNAFEEVERPSGLIGPVRVSVA</sequence>
<protein>
    <submittedName>
        <fullName evidence="1">Glycosyl hydrolase</fullName>
    </submittedName>
</protein>
<dbReference type="Proteomes" id="UP001595699">
    <property type="component" value="Unassembled WGS sequence"/>
</dbReference>
<dbReference type="Pfam" id="PF17132">
    <property type="entry name" value="Glyco_hydro_106"/>
    <property type="match status" value="1"/>
</dbReference>
<dbReference type="EMBL" id="JBHRZH010000004">
    <property type="protein sequence ID" value="MFC3760017.1"/>
    <property type="molecule type" value="Genomic_DNA"/>
</dbReference>
<dbReference type="GO" id="GO:0016787">
    <property type="term" value="F:hydrolase activity"/>
    <property type="evidence" value="ECO:0007669"/>
    <property type="project" value="UniProtKB-KW"/>
</dbReference>
<name>A0ABV7Y5F0_9ACTN</name>